<organism evidence="6 7">
    <name type="scientific">Araneus ventricosus</name>
    <name type="common">Orbweaver spider</name>
    <name type="synonym">Epeira ventricosa</name>
    <dbReference type="NCBI Taxonomy" id="182803"/>
    <lineage>
        <taxon>Eukaryota</taxon>
        <taxon>Metazoa</taxon>
        <taxon>Ecdysozoa</taxon>
        <taxon>Arthropoda</taxon>
        <taxon>Chelicerata</taxon>
        <taxon>Arachnida</taxon>
        <taxon>Araneae</taxon>
        <taxon>Araneomorphae</taxon>
        <taxon>Entelegynae</taxon>
        <taxon>Araneoidea</taxon>
        <taxon>Araneidae</taxon>
        <taxon>Araneus</taxon>
    </lineage>
</organism>
<dbReference type="Pfam" id="PF07679">
    <property type="entry name" value="I-set"/>
    <property type="match status" value="1"/>
</dbReference>
<evidence type="ECO:0000259" key="5">
    <source>
        <dbReference type="PROSITE" id="PS50835"/>
    </source>
</evidence>
<dbReference type="InterPro" id="IPR007110">
    <property type="entry name" value="Ig-like_dom"/>
</dbReference>
<name>A0A4Y2FTA9_ARAVE</name>
<keyword evidence="1 4" id="KW-0732">Signal</keyword>
<dbReference type="PANTHER" id="PTHR45080:SF8">
    <property type="entry name" value="IG-LIKE DOMAIN-CONTAINING PROTEIN"/>
    <property type="match status" value="1"/>
</dbReference>
<dbReference type="GO" id="GO:0005886">
    <property type="term" value="C:plasma membrane"/>
    <property type="evidence" value="ECO:0007669"/>
    <property type="project" value="TreeGrafter"/>
</dbReference>
<dbReference type="InterPro" id="IPR013783">
    <property type="entry name" value="Ig-like_fold"/>
</dbReference>
<evidence type="ECO:0000256" key="3">
    <source>
        <dbReference type="ARBA" id="ARBA00023319"/>
    </source>
</evidence>
<dbReference type="InterPro" id="IPR003598">
    <property type="entry name" value="Ig_sub2"/>
</dbReference>
<evidence type="ECO:0000256" key="1">
    <source>
        <dbReference type="ARBA" id="ARBA00022729"/>
    </source>
</evidence>
<dbReference type="InterPro" id="IPR003599">
    <property type="entry name" value="Ig_sub"/>
</dbReference>
<dbReference type="AlphaFoldDB" id="A0A4Y2FTA9"/>
<dbReference type="SMART" id="SM00408">
    <property type="entry name" value="IGc2"/>
    <property type="match status" value="1"/>
</dbReference>
<dbReference type="GO" id="GO:0007156">
    <property type="term" value="P:homophilic cell adhesion via plasma membrane adhesion molecules"/>
    <property type="evidence" value="ECO:0007669"/>
    <property type="project" value="TreeGrafter"/>
</dbReference>
<dbReference type="InterPro" id="IPR013098">
    <property type="entry name" value="Ig_I-set"/>
</dbReference>
<comment type="caution">
    <text evidence="6">The sequence shown here is derived from an EMBL/GenBank/DDBJ whole genome shotgun (WGS) entry which is preliminary data.</text>
</comment>
<protein>
    <recommendedName>
        <fullName evidence="5">Ig-like domain-containing protein</fullName>
    </recommendedName>
</protein>
<feature type="chain" id="PRO_5021452566" description="Ig-like domain-containing protein" evidence="4">
    <location>
        <begin position="17"/>
        <end position="135"/>
    </location>
</feature>
<dbReference type="Proteomes" id="UP000499080">
    <property type="component" value="Unassembled WGS sequence"/>
</dbReference>
<evidence type="ECO:0000256" key="4">
    <source>
        <dbReference type="SAM" id="SignalP"/>
    </source>
</evidence>
<gene>
    <name evidence="6" type="ORF">AVEN_225707_1</name>
</gene>
<dbReference type="PROSITE" id="PS50835">
    <property type="entry name" value="IG_LIKE"/>
    <property type="match status" value="1"/>
</dbReference>
<dbReference type="SMART" id="SM00409">
    <property type="entry name" value="IG"/>
    <property type="match status" value="1"/>
</dbReference>
<dbReference type="CDD" id="cd00096">
    <property type="entry name" value="Ig"/>
    <property type="match status" value="1"/>
</dbReference>
<dbReference type="OrthoDB" id="6437389at2759"/>
<keyword evidence="2" id="KW-1015">Disulfide bond</keyword>
<keyword evidence="7" id="KW-1185">Reference proteome</keyword>
<feature type="domain" description="Ig-like" evidence="5">
    <location>
        <begin position="21"/>
        <end position="112"/>
    </location>
</feature>
<dbReference type="InterPro" id="IPR036179">
    <property type="entry name" value="Ig-like_dom_sf"/>
</dbReference>
<keyword evidence="3" id="KW-0393">Immunoglobulin domain</keyword>
<evidence type="ECO:0000256" key="2">
    <source>
        <dbReference type="ARBA" id="ARBA00023157"/>
    </source>
</evidence>
<dbReference type="Gene3D" id="2.60.40.10">
    <property type="entry name" value="Immunoglobulins"/>
    <property type="match status" value="1"/>
</dbReference>
<proteinExistence type="predicted"/>
<dbReference type="InterPro" id="IPR050958">
    <property type="entry name" value="Cell_Adh-Cytoskel_Orgn"/>
</dbReference>
<dbReference type="SUPFAM" id="SSF48726">
    <property type="entry name" value="Immunoglobulin"/>
    <property type="match status" value="1"/>
</dbReference>
<dbReference type="EMBL" id="BGPR01001043">
    <property type="protein sequence ID" value="GBM43816.1"/>
    <property type="molecule type" value="Genomic_DNA"/>
</dbReference>
<evidence type="ECO:0000313" key="6">
    <source>
        <dbReference type="EMBL" id="GBM43816.1"/>
    </source>
</evidence>
<dbReference type="PANTHER" id="PTHR45080">
    <property type="entry name" value="CONTACTIN 5"/>
    <property type="match status" value="1"/>
</dbReference>
<feature type="signal peptide" evidence="4">
    <location>
        <begin position="1"/>
        <end position="16"/>
    </location>
</feature>
<sequence>MCVPLFLAILISSVAAQSGHPEFDPPFEEIVLQEGSLQNIECVAKGELPLVYKWYNQSDAEVTSDANRDPFTRPSENGFSLIFAEVKRSHAGLYSCSATNKYGTASKPYDITVNTTSGKVRISLCLLTSGAGQII</sequence>
<accession>A0A4Y2FTA9</accession>
<evidence type="ECO:0000313" key="7">
    <source>
        <dbReference type="Proteomes" id="UP000499080"/>
    </source>
</evidence>
<reference evidence="6 7" key="1">
    <citation type="journal article" date="2019" name="Sci. Rep.">
        <title>Orb-weaving spider Araneus ventricosus genome elucidates the spidroin gene catalogue.</title>
        <authorList>
            <person name="Kono N."/>
            <person name="Nakamura H."/>
            <person name="Ohtoshi R."/>
            <person name="Moran D.A.P."/>
            <person name="Shinohara A."/>
            <person name="Yoshida Y."/>
            <person name="Fujiwara M."/>
            <person name="Mori M."/>
            <person name="Tomita M."/>
            <person name="Arakawa K."/>
        </authorList>
    </citation>
    <scope>NUCLEOTIDE SEQUENCE [LARGE SCALE GENOMIC DNA]</scope>
</reference>